<accession>X1CGU7</accession>
<feature type="non-terminal residue" evidence="1">
    <location>
        <position position="1"/>
    </location>
</feature>
<gene>
    <name evidence="1" type="ORF">S01H4_44978</name>
</gene>
<name>X1CGU7_9ZZZZ</name>
<dbReference type="EMBL" id="BART01024998">
    <property type="protein sequence ID" value="GAG95493.1"/>
    <property type="molecule type" value="Genomic_DNA"/>
</dbReference>
<organism evidence="1">
    <name type="scientific">marine sediment metagenome</name>
    <dbReference type="NCBI Taxonomy" id="412755"/>
    <lineage>
        <taxon>unclassified sequences</taxon>
        <taxon>metagenomes</taxon>
        <taxon>ecological metagenomes</taxon>
    </lineage>
</organism>
<comment type="caution">
    <text evidence="1">The sequence shown here is derived from an EMBL/GenBank/DDBJ whole genome shotgun (WGS) entry which is preliminary data.</text>
</comment>
<sequence length="208" mass="24590">NKHKKIFPNMPKYYKGYILLRLRETGSEWKVVEKVRNLKSREDDEDEDWYVFYCTPIFGSWDILLEICLSKHEELDKLKTFFNIDEELSKMIEESITFISIKNNFDATKIKSQNLYYRAYVLVRLRKIGLEDEIVNKIKDLRSTEYGEDWLITYTSPIYGGWDLLVAISFSKLNELDKIITNLRSENELSTIIEETTTLVGAKQNFKG</sequence>
<dbReference type="AlphaFoldDB" id="X1CGU7"/>
<proteinExistence type="predicted"/>
<evidence type="ECO:0000313" key="1">
    <source>
        <dbReference type="EMBL" id="GAG95493.1"/>
    </source>
</evidence>
<dbReference type="Gene3D" id="3.30.70.920">
    <property type="match status" value="2"/>
</dbReference>
<protein>
    <recommendedName>
        <fullName evidence="2">Transcription regulator AsnC/Lrp ligand binding domain-containing protein</fullName>
    </recommendedName>
</protein>
<reference evidence="1" key="1">
    <citation type="journal article" date="2014" name="Front. Microbiol.">
        <title>High frequency of phylogenetically diverse reductive dehalogenase-homologous genes in deep subseafloor sedimentary metagenomes.</title>
        <authorList>
            <person name="Kawai M."/>
            <person name="Futagami T."/>
            <person name="Toyoda A."/>
            <person name="Takaki Y."/>
            <person name="Nishi S."/>
            <person name="Hori S."/>
            <person name="Arai W."/>
            <person name="Tsubouchi T."/>
            <person name="Morono Y."/>
            <person name="Uchiyama I."/>
            <person name="Ito T."/>
            <person name="Fujiyama A."/>
            <person name="Inagaki F."/>
            <person name="Takami H."/>
        </authorList>
    </citation>
    <scope>NUCLEOTIDE SEQUENCE</scope>
    <source>
        <strain evidence="1">Expedition CK06-06</strain>
    </source>
</reference>
<evidence type="ECO:0008006" key="2">
    <source>
        <dbReference type="Google" id="ProtNLM"/>
    </source>
</evidence>